<dbReference type="GO" id="GO:0005886">
    <property type="term" value="C:plasma membrane"/>
    <property type="evidence" value="ECO:0007669"/>
    <property type="project" value="TreeGrafter"/>
</dbReference>
<dbReference type="PROSITE" id="PS50283">
    <property type="entry name" value="NA_SOLUT_SYMP_3"/>
    <property type="match status" value="1"/>
</dbReference>
<dbReference type="EMBL" id="JAZGQO010000010">
    <property type="protein sequence ID" value="KAK6177025.1"/>
    <property type="molecule type" value="Genomic_DNA"/>
</dbReference>
<evidence type="ECO:0000256" key="3">
    <source>
        <dbReference type="ARBA" id="ARBA00022448"/>
    </source>
</evidence>
<evidence type="ECO:0000256" key="1">
    <source>
        <dbReference type="ARBA" id="ARBA00004141"/>
    </source>
</evidence>
<dbReference type="AlphaFoldDB" id="A0AAN8JHE5"/>
<feature type="transmembrane region" description="Helical" evidence="8">
    <location>
        <begin position="78"/>
        <end position="98"/>
    </location>
</feature>
<keyword evidence="4 8" id="KW-0812">Transmembrane</keyword>
<evidence type="ECO:0000256" key="5">
    <source>
        <dbReference type="ARBA" id="ARBA00022989"/>
    </source>
</evidence>
<feature type="transmembrane region" description="Helical" evidence="8">
    <location>
        <begin position="375"/>
        <end position="408"/>
    </location>
</feature>
<organism evidence="9 10">
    <name type="scientific">Patella caerulea</name>
    <name type="common">Rayed Mediterranean limpet</name>
    <dbReference type="NCBI Taxonomy" id="87958"/>
    <lineage>
        <taxon>Eukaryota</taxon>
        <taxon>Metazoa</taxon>
        <taxon>Spiralia</taxon>
        <taxon>Lophotrochozoa</taxon>
        <taxon>Mollusca</taxon>
        <taxon>Gastropoda</taxon>
        <taxon>Patellogastropoda</taxon>
        <taxon>Patelloidea</taxon>
        <taxon>Patellidae</taxon>
        <taxon>Patella</taxon>
    </lineage>
</organism>
<accession>A0AAN8JHE5</accession>
<sequence>MPVTFFNTTDCQAIAERSDNITAKVGIQPSIESWEALIIIVGTGAMASLMAWTFSFIRKYIYNDKNSLDTSFDAGGKVNVGLTATTLVSQWTWAATLLQSSTVGSKYGISGPFWYAAGATIQILLFSMLAVQLKIRAPGAKTFLQLIRARFGARCHKIFCVFALVTNIIVTSMLMLGGAAVITSLVKGMSVQYATTLVAFITGAYTMIGGLGATFYVSYFNTAIIYIVTIIFLNKVYSDGDDETNPLGSVEKVYNLVSCSLAPDGNMDASYLTIMSNPGLMFGLINIVGNFGTVFVDQSYWQSAVAAKPKQGVIGFLLGGLSWFAIPFSLATTMGLAYVALSARQGVPLLVDADVDAGLVPPVVAQTLLGKKGELLMLVMILMAITSTGSSEVMAVTSILVFDVYALYLKPYRLTTDTNSCILCGKGRGRMANPRDKCKCQSMTHCAACHQDDKNRTEINRAIKPEYKCAVHGQYRTYLDLLNGLKNWCLVWVSMSIVPLTIVLDIMSLSLGWVYLFMGVLIGSAVIPIGLAMFWDRLTSCAMISGSISGTVLALIVWMSVASTYEDGLSNFLTNTGKELSMLCGNLTAILSGGIITIVLSFVTNRNFSPATGKEIWENTRDIDNPLNPWTETYSKDLNLTGAHQLDNRPSLDEVAKTFKYAKLLAVGGSVTLTMILVVIWPCIMVAVEVMSLSSFKGWVSLSDAWAYLATIAMVSIPLTNEAYDIFKTFRDRNQRVCNDEESLVKDKFDTKGCPEDIIPTKTNGTICVTGIKMDDTAGSNSQVDTEKGATTEAIEQVEEITEAPDEMKLKSGYVIPPPDANESVASDPRAPVFE</sequence>
<dbReference type="Gene3D" id="1.20.1730.10">
    <property type="entry name" value="Sodium/glucose cotransporter"/>
    <property type="match status" value="1"/>
</dbReference>
<keyword evidence="3" id="KW-0813">Transport</keyword>
<dbReference type="CDD" id="cd11476">
    <property type="entry name" value="SLC5sbd_DUR3"/>
    <property type="match status" value="1"/>
</dbReference>
<feature type="transmembrane region" description="Helical" evidence="8">
    <location>
        <begin position="215"/>
        <end position="233"/>
    </location>
</feature>
<dbReference type="GO" id="GO:0015204">
    <property type="term" value="F:urea transmembrane transporter activity"/>
    <property type="evidence" value="ECO:0007669"/>
    <property type="project" value="InterPro"/>
</dbReference>
<feature type="transmembrane region" description="Helical" evidence="8">
    <location>
        <begin position="313"/>
        <end position="341"/>
    </location>
</feature>
<evidence type="ECO:0000256" key="7">
    <source>
        <dbReference type="SAM" id="MobiDB-lite"/>
    </source>
</evidence>
<evidence type="ECO:0000256" key="4">
    <source>
        <dbReference type="ARBA" id="ARBA00022692"/>
    </source>
</evidence>
<comment type="caution">
    <text evidence="9">The sequence shown here is derived from an EMBL/GenBank/DDBJ whole genome shotgun (WGS) entry which is preliminary data.</text>
</comment>
<dbReference type="Pfam" id="PF00474">
    <property type="entry name" value="SSF"/>
    <property type="match status" value="1"/>
</dbReference>
<evidence type="ECO:0008006" key="11">
    <source>
        <dbReference type="Google" id="ProtNLM"/>
    </source>
</evidence>
<reference evidence="9 10" key="1">
    <citation type="submission" date="2024-01" db="EMBL/GenBank/DDBJ databases">
        <title>The genome of the rayed Mediterranean limpet Patella caerulea (Linnaeus, 1758).</title>
        <authorList>
            <person name="Anh-Thu Weber A."/>
            <person name="Halstead-Nussloch G."/>
        </authorList>
    </citation>
    <scope>NUCLEOTIDE SEQUENCE [LARGE SCALE GENOMIC DNA]</scope>
    <source>
        <strain evidence="9">AATW-2023a</strain>
        <tissue evidence="9">Whole specimen</tissue>
    </source>
</reference>
<feature type="transmembrane region" description="Helical" evidence="8">
    <location>
        <begin position="113"/>
        <end position="131"/>
    </location>
</feature>
<gene>
    <name evidence="9" type="ORF">SNE40_015215</name>
</gene>
<dbReference type="InterPro" id="IPR031155">
    <property type="entry name" value="DUR"/>
</dbReference>
<evidence type="ECO:0000256" key="8">
    <source>
        <dbReference type="SAM" id="Phobius"/>
    </source>
</evidence>
<feature type="transmembrane region" description="Helical" evidence="8">
    <location>
        <begin position="36"/>
        <end position="57"/>
    </location>
</feature>
<evidence type="ECO:0000313" key="10">
    <source>
        <dbReference type="Proteomes" id="UP001347796"/>
    </source>
</evidence>
<feature type="region of interest" description="Disordered" evidence="7">
    <location>
        <begin position="809"/>
        <end position="835"/>
    </location>
</feature>
<proteinExistence type="inferred from homology"/>
<keyword evidence="10" id="KW-1185">Reference proteome</keyword>
<feature type="transmembrane region" description="Helical" evidence="8">
    <location>
        <begin position="664"/>
        <end position="687"/>
    </location>
</feature>
<feature type="transmembrane region" description="Helical" evidence="8">
    <location>
        <begin position="191"/>
        <end position="208"/>
    </location>
</feature>
<feature type="transmembrane region" description="Helical" evidence="8">
    <location>
        <begin position="580"/>
        <end position="603"/>
    </location>
</feature>
<feature type="transmembrane region" description="Helical" evidence="8">
    <location>
        <begin position="280"/>
        <end position="301"/>
    </location>
</feature>
<evidence type="ECO:0000256" key="2">
    <source>
        <dbReference type="ARBA" id="ARBA00006434"/>
    </source>
</evidence>
<feature type="transmembrane region" description="Helical" evidence="8">
    <location>
        <begin position="541"/>
        <end position="560"/>
    </location>
</feature>
<keyword evidence="5 8" id="KW-1133">Transmembrane helix</keyword>
<dbReference type="PANTHER" id="PTHR46154">
    <property type="match status" value="1"/>
</dbReference>
<feature type="transmembrane region" description="Helical" evidence="8">
    <location>
        <begin position="513"/>
        <end position="534"/>
    </location>
</feature>
<feature type="transmembrane region" description="Helical" evidence="8">
    <location>
        <begin position="488"/>
        <end position="507"/>
    </location>
</feature>
<dbReference type="PANTHER" id="PTHR46154:SF4">
    <property type="entry name" value="UREA ACTIVE TRANSPORTER"/>
    <property type="match status" value="1"/>
</dbReference>
<evidence type="ECO:0000256" key="6">
    <source>
        <dbReference type="ARBA" id="ARBA00023136"/>
    </source>
</evidence>
<evidence type="ECO:0000313" key="9">
    <source>
        <dbReference type="EMBL" id="KAK6177025.1"/>
    </source>
</evidence>
<feature type="transmembrane region" description="Helical" evidence="8">
    <location>
        <begin position="158"/>
        <end position="185"/>
    </location>
</feature>
<dbReference type="InterPro" id="IPR001734">
    <property type="entry name" value="Na/solute_symporter"/>
</dbReference>
<keyword evidence="6 8" id="KW-0472">Membrane</keyword>
<comment type="subcellular location">
    <subcellularLocation>
        <location evidence="1">Membrane</location>
        <topology evidence="1">Multi-pass membrane protein</topology>
    </subcellularLocation>
</comment>
<comment type="similarity">
    <text evidence="2">Belongs to the sodium:solute symporter (SSF) (TC 2.A.21) family.</text>
</comment>
<dbReference type="Proteomes" id="UP001347796">
    <property type="component" value="Unassembled WGS sequence"/>
</dbReference>
<feature type="transmembrane region" description="Helical" evidence="8">
    <location>
        <begin position="707"/>
        <end position="727"/>
    </location>
</feature>
<name>A0AAN8JHE5_PATCE</name>
<dbReference type="InterPro" id="IPR038377">
    <property type="entry name" value="Na/Glc_symporter_sf"/>
</dbReference>
<protein>
    <recommendedName>
        <fullName evidence="11">Urea-proton symporter DUR3</fullName>
    </recommendedName>
</protein>